<dbReference type="Pfam" id="PF14384">
    <property type="entry name" value="BrnA_antitoxin"/>
    <property type="match status" value="1"/>
</dbReference>
<dbReference type="EMBL" id="BAAADD010000003">
    <property type="protein sequence ID" value="GAA0565888.1"/>
    <property type="molecule type" value="Genomic_DNA"/>
</dbReference>
<proteinExistence type="predicted"/>
<protein>
    <recommendedName>
        <fullName evidence="3">BrnA antitoxin family protein</fullName>
    </recommendedName>
</protein>
<gene>
    <name evidence="1" type="ORF">GCM10008942_12840</name>
</gene>
<evidence type="ECO:0000313" key="2">
    <source>
        <dbReference type="Proteomes" id="UP001499951"/>
    </source>
</evidence>
<evidence type="ECO:0000313" key="1">
    <source>
        <dbReference type="EMBL" id="GAA0565888.1"/>
    </source>
</evidence>
<name>A0ABN1EH42_9PROT</name>
<dbReference type="Proteomes" id="UP001499951">
    <property type="component" value="Unassembled WGS sequence"/>
</dbReference>
<dbReference type="InterPro" id="IPR025528">
    <property type="entry name" value="BrnA_antitoxin"/>
</dbReference>
<evidence type="ECO:0008006" key="3">
    <source>
        <dbReference type="Google" id="ProtNLM"/>
    </source>
</evidence>
<sequence length="77" mass="8781">MRELTTADIRAMRPMAEVLPSDLVEIIRKRGERGPQKAPTKQQVTLRLDRDVVERFKATGPGWQSRINNALRKARVG</sequence>
<organism evidence="1 2">
    <name type="scientific">Rhizomicrobium electricum</name>
    <dbReference type="NCBI Taxonomy" id="480070"/>
    <lineage>
        <taxon>Bacteria</taxon>
        <taxon>Pseudomonadati</taxon>
        <taxon>Pseudomonadota</taxon>
        <taxon>Alphaproteobacteria</taxon>
        <taxon>Micropepsales</taxon>
        <taxon>Micropepsaceae</taxon>
        <taxon>Rhizomicrobium</taxon>
    </lineage>
</organism>
<keyword evidence="2" id="KW-1185">Reference proteome</keyword>
<reference evidence="1 2" key="1">
    <citation type="journal article" date="2019" name="Int. J. Syst. Evol. Microbiol.">
        <title>The Global Catalogue of Microorganisms (GCM) 10K type strain sequencing project: providing services to taxonomists for standard genome sequencing and annotation.</title>
        <authorList>
            <consortium name="The Broad Institute Genomics Platform"/>
            <consortium name="The Broad Institute Genome Sequencing Center for Infectious Disease"/>
            <person name="Wu L."/>
            <person name="Ma J."/>
        </authorList>
    </citation>
    <scope>NUCLEOTIDE SEQUENCE [LARGE SCALE GENOMIC DNA]</scope>
    <source>
        <strain evidence="1 2">JCM 15089</strain>
    </source>
</reference>
<comment type="caution">
    <text evidence="1">The sequence shown here is derived from an EMBL/GenBank/DDBJ whole genome shotgun (WGS) entry which is preliminary data.</text>
</comment>
<accession>A0ABN1EH42</accession>